<evidence type="ECO:0000256" key="1">
    <source>
        <dbReference type="SAM" id="Phobius"/>
    </source>
</evidence>
<keyword evidence="3" id="KW-1185">Reference proteome</keyword>
<dbReference type="AlphaFoldDB" id="A0A2U2J7E6"/>
<dbReference type="Proteomes" id="UP000245670">
    <property type="component" value="Unassembled WGS sequence"/>
</dbReference>
<organism evidence="2 3">
    <name type="scientific">Polaribacter aquimarinus</name>
    <dbReference type="NCBI Taxonomy" id="2100726"/>
    <lineage>
        <taxon>Bacteria</taxon>
        <taxon>Pseudomonadati</taxon>
        <taxon>Bacteroidota</taxon>
        <taxon>Flavobacteriia</taxon>
        <taxon>Flavobacteriales</taxon>
        <taxon>Flavobacteriaceae</taxon>
    </lineage>
</organism>
<feature type="transmembrane region" description="Helical" evidence="1">
    <location>
        <begin position="383"/>
        <end position="399"/>
    </location>
</feature>
<name>A0A2U2J7E6_9FLAO</name>
<feature type="transmembrane region" description="Helical" evidence="1">
    <location>
        <begin position="357"/>
        <end position="377"/>
    </location>
</feature>
<reference evidence="2 3" key="1">
    <citation type="submission" date="2018-05" db="EMBL/GenBank/DDBJ databases">
        <title>Polaribacter aquimarinus sp. nov., isolated from sediment in a sediment of sea.</title>
        <authorList>
            <person name="Lu D."/>
        </authorList>
    </citation>
    <scope>NUCLEOTIDE SEQUENCE [LARGE SCALE GENOMIC DNA]</scope>
    <source>
        <strain evidence="2 3">ZY113</strain>
    </source>
</reference>
<feature type="transmembrane region" description="Helical" evidence="1">
    <location>
        <begin position="214"/>
        <end position="234"/>
    </location>
</feature>
<protein>
    <recommendedName>
        <fullName evidence="4">Glycosyltransferase RgtA/B/C/D-like domain-containing protein</fullName>
    </recommendedName>
</protein>
<dbReference type="EMBL" id="QFFG01000006">
    <property type="protein sequence ID" value="PWG04265.1"/>
    <property type="molecule type" value="Genomic_DNA"/>
</dbReference>
<evidence type="ECO:0000313" key="3">
    <source>
        <dbReference type="Proteomes" id="UP000245670"/>
    </source>
</evidence>
<feature type="transmembrane region" description="Helical" evidence="1">
    <location>
        <begin position="118"/>
        <end position="134"/>
    </location>
</feature>
<feature type="transmembrane region" description="Helical" evidence="1">
    <location>
        <begin position="7"/>
        <end position="26"/>
    </location>
</feature>
<evidence type="ECO:0000313" key="2">
    <source>
        <dbReference type="EMBL" id="PWG04265.1"/>
    </source>
</evidence>
<accession>A0A2U2J7E6</accession>
<feature type="transmembrane region" description="Helical" evidence="1">
    <location>
        <begin position="140"/>
        <end position="156"/>
    </location>
</feature>
<evidence type="ECO:0008006" key="4">
    <source>
        <dbReference type="Google" id="ProtNLM"/>
    </source>
</evidence>
<feature type="transmembrane region" description="Helical" evidence="1">
    <location>
        <begin position="411"/>
        <end position="432"/>
    </location>
</feature>
<sequence>MNKLQKNITTINFLLLSIVLLIYSYLRINNTLLRNIAVGDEPAFLKVFELYIKEGYYSANAFGNSTIFNLSSGFINYFIDNPLLSLKLSSLIFGFLCIVFLIKILNLKKSLTYLEKRLIIITAISSLVVSSIIFTGYNDVLVYFFTVLLFYFLEKLNLMKKNIKLSICIGVCFALMFLVRKMAVLFLVPFLLVFFHMHYKCYFSKGLQYIIVRFVKNIFIVTITSVLLLSFFNYPSLKEKKIFSFTVKAPEPSVKVNWIQRQYLSALKVEQGELEFGQHMSWSQTEDYIKINGDNSLPKTYFESITFNFKNTLKHFAFNVFYQIKPITRLIGLLFIIFLILKIIYIKSNLKFNVLTWNKILIFFISYLSILCFITFSYVEPRWYINTLILLPIPLVGYISKFKSNNNKKWLEFVFFNSQLVFLIIINIPYIIKNI</sequence>
<feature type="transmembrane region" description="Helical" evidence="1">
    <location>
        <begin position="163"/>
        <end position="179"/>
    </location>
</feature>
<keyword evidence="1" id="KW-0472">Membrane</keyword>
<proteinExistence type="predicted"/>
<feature type="transmembrane region" description="Helical" evidence="1">
    <location>
        <begin position="88"/>
        <end position="106"/>
    </location>
</feature>
<feature type="transmembrane region" description="Helical" evidence="1">
    <location>
        <begin position="327"/>
        <end position="345"/>
    </location>
</feature>
<comment type="caution">
    <text evidence="2">The sequence shown here is derived from an EMBL/GenBank/DDBJ whole genome shotgun (WGS) entry which is preliminary data.</text>
</comment>
<keyword evidence="1" id="KW-1133">Transmembrane helix</keyword>
<gene>
    <name evidence="2" type="ORF">DIS07_12690</name>
</gene>
<keyword evidence="1" id="KW-0812">Transmembrane</keyword>